<gene>
    <name evidence="3" type="ORF">V5E97_34790</name>
</gene>
<feature type="domain" description="Lnb N-terminal periplasmic" evidence="2">
    <location>
        <begin position="128"/>
        <end position="261"/>
    </location>
</feature>
<feature type="transmembrane region" description="Helical" evidence="1">
    <location>
        <begin position="6"/>
        <end position="25"/>
    </location>
</feature>
<dbReference type="RefSeq" id="WP_406696169.1">
    <property type="nucleotide sequence ID" value="NZ_CP155447.1"/>
</dbReference>
<evidence type="ECO:0000256" key="1">
    <source>
        <dbReference type="SAM" id="Phobius"/>
    </source>
</evidence>
<dbReference type="EMBL" id="CP155447">
    <property type="protein sequence ID" value="XBH03435.1"/>
    <property type="molecule type" value="Genomic_DNA"/>
</dbReference>
<dbReference type="InterPro" id="IPR025178">
    <property type="entry name" value="Lnb_N"/>
</dbReference>
<accession>A0AAU7CE65</accession>
<dbReference type="AlphaFoldDB" id="A0AAU7CE65"/>
<reference evidence="3" key="1">
    <citation type="submission" date="2024-05" db="EMBL/GenBank/DDBJ databases">
        <title>Planctomycetes of the genus Singulisphaera possess chitinolytic capabilities.</title>
        <authorList>
            <person name="Ivanova A."/>
        </authorList>
    </citation>
    <scope>NUCLEOTIDE SEQUENCE</scope>
    <source>
        <strain evidence="3">Ch08T</strain>
    </source>
</reference>
<name>A0AAU7CE65_9BACT</name>
<organism evidence="3">
    <name type="scientific">Singulisphaera sp. Ch08</name>
    <dbReference type="NCBI Taxonomy" id="3120278"/>
    <lineage>
        <taxon>Bacteria</taxon>
        <taxon>Pseudomonadati</taxon>
        <taxon>Planctomycetota</taxon>
        <taxon>Planctomycetia</taxon>
        <taxon>Isosphaerales</taxon>
        <taxon>Isosphaeraceae</taxon>
        <taxon>Singulisphaera</taxon>
    </lineage>
</organism>
<evidence type="ECO:0000259" key="2">
    <source>
        <dbReference type="Pfam" id="PF13387"/>
    </source>
</evidence>
<evidence type="ECO:0000313" key="3">
    <source>
        <dbReference type="EMBL" id="XBH03435.1"/>
    </source>
</evidence>
<keyword evidence="1" id="KW-1133">Transmembrane helix</keyword>
<dbReference type="Pfam" id="PF13387">
    <property type="entry name" value="Lnb_N"/>
    <property type="match status" value="1"/>
</dbReference>
<protein>
    <submittedName>
        <fullName evidence="3">DUF4105 domain-containing protein</fullName>
    </submittedName>
</protein>
<feature type="transmembrane region" description="Helical" evidence="1">
    <location>
        <begin position="37"/>
        <end position="56"/>
    </location>
</feature>
<proteinExistence type="predicted"/>
<keyword evidence="1" id="KW-0472">Membrane</keyword>
<sequence length="330" mass="38125">MGPLLGIITGASLLTCGLVAVWMVGSIYYDVCGGARWGRWVALAWAIGVIAMFVVWRPLWQPIVALFGAESLFLAWWYRRKPSSDRDWDPSAAVLPRAVIAGDAVTIENVRNLEYRSLDDFTPNREVRTYHLSNIHGLDIIFFNWGNGLMGHPALVFDLGPDGRICMSIEARITKGQKYSVVRGLYRQQELIFVAADERDVILRRTKYSQGQSAYLYRINSSVEELTKLFLDYVNTINQLYESPRWYHVVFANCTTSFYKLPSRKVRWDWRIIANARLDRALYQDGRLDRTLPFEELRRLAYLNDTANAAPQAGFGDHIRRELERRRHER</sequence>
<keyword evidence="1" id="KW-0812">Transmembrane</keyword>